<reference evidence="3" key="2">
    <citation type="submission" date="2020-09" db="EMBL/GenBank/DDBJ databases">
        <authorList>
            <person name="Sun Q."/>
            <person name="Kim S."/>
        </authorList>
    </citation>
    <scope>NUCLEOTIDE SEQUENCE</scope>
    <source>
        <strain evidence="3">KCTC 23310</strain>
    </source>
</reference>
<dbReference type="EMBL" id="BMYJ01000008">
    <property type="protein sequence ID" value="GHC61246.1"/>
    <property type="molecule type" value="Genomic_DNA"/>
</dbReference>
<dbReference type="Proteomes" id="UP000638981">
    <property type="component" value="Unassembled WGS sequence"/>
</dbReference>
<organism evidence="3 4">
    <name type="scientific">Neogemmobacter tilapiae</name>
    <dbReference type="NCBI Taxonomy" id="875041"/>
    <lineage>
        <taxon>Bacteria</taxon>
        <taxon>Pseudomonadati</taxon>
        <taxon>Pseudomonadota</taxon>
        <taxon>Alphaproteobacteria</taxon>
        <taxon>Rhodobacterales</taxon>
        <taxon>Paracoccaceae</taxon>
        <taxon>Neogemmobacter</taxon>
    </lineage>
</organism>
<accession>A0A918WKZ9</accession>
<dbReference type="Pfam" id="PF04264">
    <property type="entry name" value="YceI"/>
    <property type="match status" value="1"/>
</dbReference>
<evidence type="ECO:0000259" key="2">
    <source>
        <dbReference type="SMART" id="SM00867"/>
    </source>
</evidence>
<evidence type="ECO:0000313" key="4">
    <source>
        <dbReference type="Proteomes" id="UP000638981"/>
    </source>
</evidence>
<dbReference type="AlphaFoldDB" id="A0A918WKZ9"/>
<proteinExistence type="predicted"/>
<sequence>MRHLLLTAALLLATPLEAQEAAEKPTDLPAGEYKADLGHTRLLFKVNHLGFSNYYGLFKQIDATLQFDPAAPETMQLSVTIDPKSVETHYPDPAMDFNGVLAGPELLDADKFPTITYQSTKITLTGPTSADVTGDLTLHGVTKPVTLQVTFNGGWPDHPMDPGARIGFSATGFLNRSDFGIAYGIPAEGSTMGVSNRVDLIIETEMKRAPGP</sequence>
<feature type="signal peptide" evidence="1">
    <location>
        <begin position="1"/>
        <end position="18"/>
    </location>
</feature>
<dbReference type="PANTHER" id="PTHR34406">
    <property type="entry name" value="PROTEIN YCEI"/>
    <property type="match status" value="1"/>
</dbReference>
<keyword evidence="4" id="KW-1185">Reference proteome</keyword>
<feature type="chain" id="PRO_5037502487" evidence="1">
    <location>
        <begin position="19"/>
        <end position="212"/>
    </location>
</feature>
<protein>
    <submittedName>
        <fullName evidence="3">Polyisoprenoid-binding protein</fullName>
    </submittedName>
</protein>
<comment type="caution">
    <text evidence="3">The sequence shown here is derived from an EMBL/GenBank/DDBJ whole genome shotgun (WGS) entry which is preliminary data.</text>
</comment>
<name>A0A918WKZ9_9RHOB</name>
<dbReference type="Gene3D" id="2.40.128.110">
    <property type="entry name" value="Lipid/polyisoprenoid-binding, YceI-like"/>
    <property type="match status" value="1"/>
</dbReference>
<dbReference type="InterPro" id="IPR007372">
    <property type="entry name" value="Lipid/polyisoprenoid-bd_YceI"/>
</dbReference>
<dbReference type="InterPro" id="IPR036761">
    <property type="entry name" value="TTHA0802/YceI-like_sf"/>
</dbReference>
<evidence type="ECO:0000256" key="1">
    <source>
        <dbReference type="SAM" id="SignalP"/>
    </source>
</evidence>
<evidence type="ECO:0000313" key="3">
    <source>
        <dbReference type="EMBL" id="GHC61246.1"/>
    </source>
</evidence>
<dbReference type="RefSeq" id="WP_189412172.1">
    <property type="nucleotide sequence ID" value="NZ_BMYJ01000008.1"/>
</dbReference>
<dbReference type="SMART" id="SM00867">
    <property type="entry name" value="YceI"/>
    <property type="match status" value="1"/>
</dbReference>
<keyword evidence="1" id="KW-0732">Signal</keyword>
<reference evidence="3" key="1">
    <citation type="journal article" date="2014" name="Int. J. Syst. Evol. Microbiol.">
        <title>Complete genome sequence of Corynebacterium casei LMG S-19264T (=DSM 44701T), isolated from a smear-ripened cheese.</title>
        <authorList>
            <consortium name="US DOE Joint Genome Institute (JGI-PGF)"/>
            <person name="Walter F."/>
            <person name="Albersmeier A."/>
            <person name="Kalinowski J."/>
            <person name="Ruckert C."/>
        </authorList>
    </citation>
    <scope>NUCLEOTIDE SEQUENCE</scope>
    <source>
        <strain evidence="3">KCTC 23310</strain>
    </source>
</reference>
<gene>
    <name evidence="3" type="ORF">GCM10007315_26550</name>
</gene>
<feature type="domain" description="Lipid/polyisoprenoid-binding YceI-like" evidence="2">
    <location>
        <begin position="32"/>
        <end position="207"/>
    </location>
</feature>
<dbReference type="SUPFAM" id="SSF101874">
    <property type="entry name" value="YceI-like"/>
    <property type="match status" value="1"/>
</dbReference>
<dbReference type="PANTHER" id="PTHR34406:SF1">
    <property type="entry name" value="PROTEIN YCEI"/>
    <property type="match status" value="1"/>
</dbReference>